<accession>A0ABR8K0V6</accession>
<keyword evidence="1" id="KW-0732">Signal</keyword>
<dbReference type="SUPFAM" id="SSF63825">
    <property type="entry name" value="YWTD domain"/>
    <property type="match status" value="1"/>
</dbReference>
<dbReference type="PANTHER" id="PTHR47197">
    <property type="entry name" value="PROTEIN NIRF"/>
    <property type="match status" value="1"/>
</dbReference>
<dbReference type="PANTHER" id="PTHR47197:SF3">
    <property type="entry name" value="DIHYDRO-HEME D1 DEHYDROGENASE"/>
    <property type="match status" value="1"/>
</dbReference>
<dbReference type="InterPro" id="IPR015943">
    <property type="entry name" value="WD40/YVTN_repeat-like_dom_sf"/>
</dbReference>
<sequence>MKRNSFPYLSAAGLLALLTTACNPDKEVISPEVPTVTNAVYVVNEGTSNGAISLYNKSTKTVVRDVYAPANGNKRLGPYVQNMTIVGDNAYLVVNGADSVQVVRLADFKRTVGIGGFSQPRYLLAAGTAKAYVTEWQGSFPAYSAGRVAVLNLTTNTIGKRLTVGVNPEQMLLVDNKLYVPNSNGNTITVINTTTDAVESSIDVPDGPKNLVRDVNGNIWVLCSKYGAAQDFLVRFSPAQPTQQTRIALASDYTNGNLRTNTTGSTIYVSLGTGTYALDPQATALTAKPLIRRNFYGLGIDPQDNTIYAGTSTFTGDAKVIRYTVAGAPIDSFGVAVGPNAFLFR</sequence>
<dbReference type="PROSITE" id="PS51257">
    <property type="entry name" value="PROKAR_LIPOPROTEIN"/>
    <property type="match status" value="1"/>
</dbReference>
<name>A0ABR8K0V6_9BACT</name>
<dbReference type="Gene3D" id="2.130.10.10">
    <property type="entry name" value="YVTN repeat-like/Quinoprotein amine dehydrogenase"/>
    <property type="match status" value="1"/>
</dbReference>
<proteinExistence type="predicted"/>
<dbReference type="EMBL" id="JACXAC010000011">
    <property type="protein sequence ID" value="MBD2724720.1"/>
    <property type="molecule type" value="Genomic_DNA"/>
</dbReference>
<dbReference type="Pfam" id="PF16819">
    <property type="entry name" value="DUF5074"/>
    <property type="match status" value="1"/>
</dbReference>
<comment type="caution">
    <text evidence="2">The sequence shown here is derived from an EMBL/GenBank/DDBJ whole genome shotgun (WGS) entry which is preliminary data.</text>
</comment>
<dbReference type="InterPro" id="IPR051200">
    <property type="entry name" value="Host-pathogen_enzymatic-act"/>
</dbReference>
<feature type="chain" id="PRO_5047406113" description="YncE family protein" evidence="1">
    <location>
        <begin position="22"/>
        <end position="345"/>
    </location>
</feature>
<reference evidence="2 3" key="1">
    <citation type="submission" date="2020-09" db="EMBL/GenBank/DDBJ databases">
        <authorList>
            <person name="Kim M.K."/>
        </authorList>
    </citation>
    <scope>NUCLEOTIDE SEQUENCE [LARGE SCALE GENOMIC DNA]</scope>
    <source>
        <strain evidence="2 3">BT189</strain>
    </source>
</reference>
<organism evidence="2 3">
    <name type="scientific">Hymenobacter armeniacus</name>
    <dbReference type="NCBI Taxonomy" id="2771358"/>
    <lineage>
        <taxon>Bacteria</taxon>
        <taxon>Pseudomonadati</taxon>
        <taxon>Bacteroidota</taxon>
        <taxon>Cytophagia</taxon>
        <taxon>Cytophagales</taxon>
        <taxon>Hymenobacteraceae</taxon>
        <taxon>Hymenobacter</taxon>
    </lineage>
</organism>
<evidence type="ECO:0000256" key="1">
    <source>
        <dbReference type="SAM" id="SignalP"/>
    </source>
</evidence>
<evidence type="ECO:0000313" key="3">
    <source>
        <dbReference type="Proteomes" id="UP000606003"/>
    </source>
</evidence>
<evidence type="ECO:0008006" key="4">
    <source>
        <dbReference type="Google" id="ProtNLM"/>
    </source>
</evidence>
<evidence type="ECO:0000313" key="2">
    <source>
        <dbReference type="EMBL" id="MBD2724720.1"/>
    </source>
</evidence>
<dbReference type="RefSeq" id="WP_190928838.1">
    <property type="nucleotide sequence ID" value="NZ_JACXAC010000011.1"/>
</dbReference>
<protein>
    <recommendedName>
        <fullName evidence="4">YncE family protein</fullName>
    </recommendedName>
</protein>
<dbReference type="InterPro" id="IPR031815">
    <property type="entry name" value="DUF5074"/>
</dbReference>
<dbReference type="Proteomes" id="UP000606003">
    <property type="component" value="Unassembled WGS sequence"/>
</dbReference>
<keyword evidence="3" id="KW-1185">Reference proteome</keyword>
<gene>
    <name evidence="2" type="ORF">IC234_21515</name>
</gene>
<feature type="signal peptide" evidence="1">
    <location>
        <begin position="1"/>
        <end position="21"/>
    </location>
</feature>